<dbReference type="Gene3D" id="3.20.20.70">
    <property type="entry name" value="Aldolase class I"/>
    <property type="match status" value="1"/>
</dbReference>
<dbReference type="EMBL" id="JBHRTE010000035">
    <property type="protein sequence ID" value="MFC3167930.1"/>
    <property type="molecule type" value="Genomic_DNA"/>
</dbReference>
<evidence type="ECO:0000313" key="2">
    <source>
        <dbReference type="EMBL" id="MFC3167930.1"/>
    </source>
</evidence>
<proteinExistence type="predicted"/>
<sequence>MPTLFDPLQIGALTLRNRIVMAPLTRARAGADRVPNAMMAEYYAQRASAGLILSEATSVTPMGVGYADTPGIWNDAQVEGWKQVTKAVHDAGGLIFLQLWHVGRISDPMFLDGQLPVAPSAIRPEGTVSLVRPKKAYETPRALETDEIAGIVEAYRQGAENAKRAGFDGVEIHAANGYLIDQFLQDGSNKRTDRYGGSIENRTRFLNEITDAVIGVWGADRVGLHLAPRGDSHSMGDSNPKALFTHVARQMRDRGLAFLCLREYLGPDSLLDDIKAAFGGVVIANEQLTRESAEDLLRTGRADAAAFGKDFIATPDLPRRFREDLALNQQNPATFYGSGPEGYVDYPVAEDA</sequence>
<feature type="domain" description="NADH:flavin oxidoreductase/NADH oxidase N-terminal" evidence="1">
    <location>
        <begin position="4"/>
        <end position="328"/>
    </location>
</feature>
<dbReference type="PANTHER" id="PTHR22893">
    <property type="entry name" value="NADH OXIDOREDUCTASE-RELATED"/>
    <property type="match status" value="1"/>
</dbReference>
<dbReference type="PANTHER" id="PTHR22893:SF98">
    <property type="entry name" value="OXIDOREDUCTASE"/>
    <property type="match status" value="1"/>
</dbReference>
<evidence type="ECO:0000259" key="1">
    <source>
        <dbReference type="Pfam" id="PF00724"/>
    </source>
</evidence>
<name>A0ABV7IEW3_9RHOB</name>
<dbReference type="SUPFAM" id="SSF51395">
    <property type="entry name" value="FMN-linked oxidoreductases"/>
    <property type="match status" value="1"/>
</dbReference>
<reference evidence="3" key="1">
    <citation type="journal article" date="2019" name="Int. J. Syst. Evol. Microbiol.">
        <title>The Global Catalogue of Microorganisms (GCM) 10K type strain sequencing project: providing services to taxonomists for standard genome sequencing and annotation.</title>
        <authorList>
            <consortium name="The Broad Institute Genomics Platform"/>
            <consortium name="The Broad Institute Genome Sequencing Center for Infectious Disease"/>
            <person name="Wu L."/>
            <person name="Ma J."/>
        </authorList>
    </citation>
    <scope>NUCLEOTIDE SEQUENCE [LARGE SCALE GENOMIC DNA]</scope>
    <source>
        <strain evidence="3">KCTC 52239</strain>
    </source>
</reference>
<dbReference type="InterPro" id="IPR045247">
    <property type="entry name" value="Oye-like"/>
</dbReference>
<accession>A0ABV7IEW3</accession>
<organism evidence="2 3">
    <name type="scientific">Paracoccus fontiphilus</name>
    <dbReference type="NCBI Taxonomy" id="1815556"/>
    <lineage>
        <taxon>Bacteria</taxon>
        <taxon>Pseudomonadati</taxon>
        <taxon>Pseudomonadota</taxon>
        <taxon>Alphaproteobacteria</taxon>
        <taxon>Rhodobacterales</taxon>
        <taxon>Paracoccaceae</taxon>
        <taxon>Paracoccus</taxon>
    </lineage>
</organism>
<dbReference type="CDD" id="cd02933">
    <property type="entry name" value="OYE_like_FMN"/>
    <property type="match status" value="1"/>
</dbReference>
<dbReference type="RefSeq" id="WP_207468262.1">
    <property type="nucleotide sequence ID" value="NZ_JAFNAW010000020.1"/>
</dbReference>
<dbReference type="Proteomes" id="UP001595557">
    <property type="component" value="Unassembled WGS sequence"/>
</dbReference>
<evidence type="ECO:0000313" key="3">
    <source>
        <dbReference type="Proteomes" id="UP001595557"/>
    </source>
</evidence>
<protein>
    <submittedName>
        <fullName evidence="2">Alkene reductase</fullName>
    </submittedName>
</protein>
<gene>
    <name evidence="2" type="ORF">ACFOD7_07715</name>
</gene>
<dbReference type="InterPro" id="IPR001155">
    <property type="entry name" value="OxRdtase_FMN_N"/>
</dbReference>
<dbReference type="Pfam" id="PF00724">
    <property type="entry name" value="Oxidored_FMN"/>
    <property type="match status" value="1"/>
</dbReference>
<comment type="caution">
    <text evidence="2">The sequence shown here is derived from an EMBL/GenBank/DDBJ whole genome shotgun (WGS) entry which is preliminary data.</text>
</comment>
<keyword evidence="3" id="KW-1185">Reference proteome</keyword>
<dbReference type="InterPro" id="IPR013785">
    <property type="entry name" value="Aldolase_TIM"/>
</dbReference>